<dbReference type="InterPro" id="IPR018389">
    <property type="entry name" value="DctP_fam"/>
</dbReference>
<evidence type="ECO:0000313" key="3">
    <source>
        <dbReference type="EMBL" id="CAK1213754.1"/>
    </source>
</evidence>
<dbReference type="PANTHER" id="PTHR33376:SF2">
    <property type="entry name" value="DICARBOXYLATE-BINDING PERIPLASMIC PROTEIN"/>
    <property type="match status" value="1"/>
</dbReference>
<sequence>MTFKHFLLSLVSGLLLISSHNVAAEKILRYTDHEPYGGMRTQIIKEIFFAEIEKESQGRLKIEPHWNGETAISYDALTTISDGSKADMGIVVPEYTAKQLPLHQIFKSFAIGPDHGASQVEFFRRVYAEIPEFNAELERNNIVNLQFFLGYPVGFFSTRPIDKLTALQGTTWRTASFWHRAYLTHTGAKTVTLPWNEQITTALRDGQLDGLMVNLDSGYDIHAERAAPNVLLSPSLWLGHVYLLVMNKQTWENLDNRDREAIQRAAITTEKALGKALDNNLISMVKTLEQEGAQVRYLKKSELDAWQKAIGYQQEQTQWVEQQKTEGVDNAGEVMQKVANILDETMR</sequence>
<dbReference type="AlphaFoldDB" id="A0A085P055"/>
<dbReference type="Pfam" id="PF03480">
    <property type="entry name" value="DctP"/>
    <property type="match status" value="1"/>
</dbReference>
<reference evidence="3" key="3">
    <citation type="submission" date="2023-10" db="EMBL/GenBank/DDBJ databases">
        <authorList>
            <person name="Leclercq S."/>
        </authorList>
    </citation>
    <scope>NUCLEOTIDE SEQUENCE</scope>
    <source>
        <strain evidence="3">F848</strain>
    </source>
</reference>
<reference evidence="4 6" key="2">
    <citation type="submission" date="2020-02" db="EMBL/GenBank/DDBJ databases">
        <authorList>
            <consortium name="PulseNet: The National Subtyping Network for Foodborne Disease Surveillance"/>
            <person name="Tarr C.L."/>
            <person name="Trees E."/>
            <person name="Katz L.S."/>
            <person name="Carleton-Romer H.A."/>
            <person name="Stroika S."/>
            <person name="Kucerova Z."/>
            <person name="Roache K.F."/>
            <person name="Sabol A.L."/>
            <person name="Besser J."/>
            <person name="Gerner-Smidt P."/>
        </authorList>
    </citation>
    <scope>NUCLEOTIDE SEQUENCE [LARGE SCALE GENOMIC DNA]</scope>
    <source>
        <strain evidence="4 6">PNUSAE005278</strain>
    </source>
</reference>
<evidence type="ECO:0000313" key="4">
    <source>
        <dbReference type="EMBL" id="EFF8955575.1"/>
    </source>
</evidence>
<dbReference type="CDD" id="cd13666">
    <property type="entry name" value="PBP2_TRAP_DctP_like_1"/>
    <property type="match status" value="1"/>
</dbReference>
<organism evidence="5 7">
    <name type="scientific">Escherichia coli</name>
    <dbReference type="NCBI Taxonomy" id="562"/>
    <lineage>
        <taxon>Bacteria</taxon>
        <taxon>Pseudomonadati</taxon>
        <taxon>Pseudomonadota</taxon>
        <taxon>Gammaproteobacteria</taxon>
        <taxon>Enterobacterales</taxon>
        <taxon>Enterobacteriaceae</taxon>
        <taxon>Escherichia</taxon>
    </lineage>
</organism>
<dbReference type="Gene3D" id="3.40.190.170">
    <property type="entry name" value="Bacterial extracellular solute-binding protein, family 7"/>
    <property type="match status" value="1"/>
</dbReference>
<dbReference type="Proteomes" id="UP001190091">
    <property type="component" value="Unassembled WGS sequence"/>
</dbReference>
<evidence type="ECO:0000256" key="2">
    <source>
        <dbReference type="SAM" id="SignalP"/>
    </source>
</evidence>
<gene>
    <name evidence="4" type="ORF">BTB68_003584</name>
    <name evidence="5" type="ORF">F9461_23420</name>
    <name evidence="3" type="ORF">FGAF848_38500</name>
</gene>
<feature type="chain" id="PRO_5013442018" evidence="2">
    <location>
        <begin position="24"/>
        <end position="347"/>
    </location>
</feature>
<dbReference type="PANTHER" id="PTHR33376">
    <property type="match status" value="1"/>
</dbReference>
<dbReference type="RefSeq" id="WP_000142899.1">
    <property type="nucleotide sequence ID" value="NZ_AP027877.1"/>
</dbReference>
<comment type="caution">
    <text evidence="5">The sequence shown here is derived from an EMBL/GenBank/DDBJ whole genome shotgun (WGS) entry which is preliminary data.</text>
</comment>
<dbReference type="Proteomes" id="UP000524010">
    <property type="component" value="Unassembled WGS sequence"/>
</dbReference>
<feature type="signal peptide" evidence="2">
    <location>
        <begin position="1"/>
        <end position="23"/>
    </location>
</feature>
<evidence type="ECO:0000256" key="1">
    <source>
        <dbReference type="ARBA" id="ARBA00022729"/>
    </source>
</evidence>
<dbReference type="EMBL" id="AASVQO010000025">
    <property type="protein sequence ID" value="EFH3676127.1"/>
    <property type="molecule type" value="Genomic_DNA"/>
</dbReference>
<proteinExistence type="predicted"/>
<protein>
    <submittedName>
        <fullName evidence="5">ABC transporter substrate-binding protein</fullName>
    </submittedName>
    <submittedName>
        <fullName evidence="3">C4-dicarboxylate TRAP transporter substrate-binding protein</fullName>
    </submittedName>
</protein>
<name>A0A085P055_ECOLX</name>
<accession>A0A085P055</accession>
<reference evidence="5 7" key="1">
    <citation type="submission" date="2019-12" db="EMBL/GenBank/DDBJ databases">
        <authorList>
            <consortium name="NARMS: The National Antimicrobial Resistance Monitoring System"/>
        </authorList>
    </citation>
    <scope>NUCLEOTIDE SEQUENCE [LARGE SCALE GENOMIC DNA]</scope>
    <source>
        <strain evidence="5 7">CVM N19EC0189</strain>
    </source>
</reference>
<evidence type="ECO:0000313" key="7">
    <source>
        <dbReference type="Proteomes" id="UP000534496"/>
    </source>
</evidence>
<dbReference type="EMBL" id="AASRHK010000042">
    <property type="protein sequence ID" value="EFF8955575.1"/>
    <property type="molecule type" value="Genomic_DNA"/>
</dbReference>
<dbReference type="NCBIfam" id="NF037995">
    <property type="entry name" value="TRAP_S1"/>
    <property type="match status" value="1"/>
</dbReference>
<dbReference type="GO" id="GO:0055085">
    <property type="term" value="P:transmembrane transport"/>
    <property type="evidence" value="ECO:0007669"/>
    <property type="project" value="InterPro"/>
</dbReference>
<keyword evidence="1 2" id="KW-0732">Signal</keyword>
<dbReference type="InterPro" id="IPR038404">
    <property type="entry name" value="TRAP_DctP_sf"/>
</dbReference>
<dbReference type="Proteomes" id="UP000534496">
    <property type="component" value="Unassembled WGS sequence"/>
</dbReference>
<dbReference type="EMBL" id="CAUZHL010000005">
    <property type="protein sequence ID" value="CAK1213754.1"/>
    <property type="molecule type" value="Genomic_DNA"/>
</dbReference>
<evidence type="ECO:0000313" key="6">
    <source>
        <dbReference type="Proteomes" id="UP000524010"/>
    </source>
</evidence>
<evidence type="ECO:0000313" key="5">
    <source>
        <dbReference type="EMBL" id="EFH3676127.1"/>
    </source>
</evidence>
<dbReference type="GO" id="GO:0030246">
    <property type="term" value="F:carbohydrate binding"/>
    <property type="evidence" value="ECO:0007669"/>
    <property type="project" value="TreeGrafter"/>
</dbReference>